<dbReference type="Proteomes" id="UP000272140">
    <property type="component" value="Unassembled WGS sequence"/>
</dbReference>
<accession>A0A427NNT3</accession>
<dbReference type="AlphaFoldDB" id="A0A427NNT3"/>
<organism evidence="1 2">
    <name type="scientific">Burkholderia cenocepacia</name>
    <dbReference type="NCBI Taxonomy" id="95486"/>
    <lineage>
        <taxon>Bacteria</taxon>
        <taxon>Pseudomonadati</taxon>
        <taxon>Pseudomonadota</taxon>
        <taxon>Betaproteobacteria</taxon>
        <taxon>Burkholderiales</taxon>
        <taxon>Burkholderiaceae</taxon>
        <taxon>Burkholderia</taxon>
        <taxon>Burkholderia cepacia complex</taxon>
    </lineage>
</organism>
<evidence type="ECO:0000313" key="2">
    <source>
        <dbReference type="Proteomes" id="UP000272140"/>
    </source>
</evidence>
<reference evidence="2" key="1">
    <citation type="submission" date="2018-11" db="EMBL/GenBank/DDBJ databases">
        <title>FDA dAtabase for Regulatory Grade micrObial Sequences (FDA-ARGOS): Supporting development and validation of Infectious Disease Dx tests.</title>
        <authorList>
            <person name="Goldberg B."/>
            <person name="Campos J."/>
            <person name="Tallon L."/>
            <person name="Sadzewicz L."/>
            <person name="Zhao X."/>
            <person name="Vavikolanu K."/>
            <person name="Mehta A."/>
            <person name="Aluvathingal J."/>
            <person name="Nadendla S."/>
            <person name="Geyer C."/>
            <person name="Nandy P."/>
            <person name="Yan Y."/>
            <person name="Sichtig H."/>
        </authorList>
    </citation>
    <scope>NUCLEOTIDE SEQUENCE [LARGE SCALE GENOMIC DNA]</scope>
    <source>
        <strain evidence="2">FDAARGOS_544</strain>
    </source>
</reference>
<sequence>MMNLDAFFAFSAMHVRFIQVTGRAFRYDRRKRCGLFTYGHAHRQCVCRTFACGVSRIRCSATTARCPDNVWS</sequence>
<comment type="caution">
    <text evidence="1">The sequence shown here is derived from an EMBL/GenBank/DDBJ whole genome shotgun (WGS) entry which is preliminary data.</text>
</comment>
<protein>
    <submittedName>
        <fullName evidence="1">Uncharacterized protein</fullName>
    </submittedName>
</protein>
<dbReference type="EMBL" id="RKIO01000004">
    <property type="protein sequence ID" value="RSC04435.1"/>
    <property type="molecule type" value="Genomic_DNA"/>
</dbReference>
<name>A0A427NNT3_9BURK</name>
<proteinExistence type="predicted"/>
<gene>
    <name evidence="1" type="ORF">EGT41_34970</name>
</gene>
<evidence type="ECO:0000313" key="1">
    <source>
        <dbReference type="EMBL" id="RSC04435.1"/>
    </source>
</evidence>